<gene>
    <name evidence="1" type="ORF">GCM10011505_28690</name>
</gene>
<accession>A0ABQ1IKR2</accession>
<dbReference type="EMBL" id="BMDZ01000033">
    <property type="protein sequence ID" value="GGB45702.1"/>
    <property type="molecule type" value="Genomic_DNA"/>
</dbReference>
<reference evidence="2" key="1">
    <citation type="journal article" date="2019" name="Int. J. Syst. Evol. Microbiol.">
        <title>The Global Catalogue of Microorganisms (GCM) 10K type strain sequencing project: providing services to taxonomists for standard genome sequencing and annotation.</title>
        <authorList>
            <consortium name="The Broad Institute Genomics Platform"/>
            <consortium name="The Broad Institute Genome Sequencing Center for Infectious Disease"/>
            <person name="Wu L."/>
            <person name="Ma J."/>
        </authorList>
    </citation>
    <scope>NUCLEOTIDE SEQUENCE [LARGE SCALE GENOMIC DNA]</scope>
    <source>
        <strain evidence="2">CGMCC 1.10188</strain>
    </source>
</reference>
<proteinExistence type="predicted"/>
<name>A0ABQ1IKR2_9PROT</name>
<organism evidence="1 2">
    <name type="scientific">Tistrella bauzanensis</name>
    <dbReference type="NCBI Taxonomy" id="657419"/>
    <lineage>
        <taxon>Bacteria</taxon>
        <taxon>Pseudomonadati</taxon>
        <taxon>Pseudomonadota</taxon>
        <taxon>Alphaproteobacteria</taxon>
        <taxon>Geminicoccales</taxon>
        <taxon>Geminicoccaceae</taxon>
        <taxon>Tistrella</taxon>
    </lineage>
</organism>
<comment type="caution">
    <text evidence="1">The sequence shown here is derived from an EMBL/GenBank/DDBJ whole genome shotgun (WGS) entry which is preliminary data.</text>
</comment>
<sequence>MAWIVSRPAAAAGALAVTKPTPVAAITAAMAIAPSTPRRRIIIPALNRPDIDIPHP</sequence>
<keyword evidence="2" id="KW-1185">Reference proteome</keyword>
<dbReference type="Proteomes" id="UP000603352">
    <property type="component" value="Unassembled WGS sequence"/>
</dbReference>
<protein>
    <submittedName>
        <fullName evidence="1">Uncharacterized protein</fullName>
    </submittedName>
</protein>
<evidence type="ECO:0000313" key="2">
    <source>
        <dbReference type="Proteomes" id="UP000603352"/>
    </source>
</evidence>
<evidence type="ECO:0000313" key="1">
    <source>
        <dbReference type="EMBL" id="GGB45702.1"/>
    </source>
</evidence>